<dbReference type="PROSITE" id="PS00141">
    <property type="entry name" value="ASP_PROTEASE"/>
    <property type="match status" value="1"/>
</dbReference>
<protein>
    <recommendedName>
        <fullName evidence="4">Aspartic peptidase DDI1-type domain-containing protein</fullName>
    </recommendedName>
</protein>
<dbReference type="Proteomes" id="UP001054821">
    <property type="component" value="Chromosome 3"/>
</dbReference>
<dbReference type="Gene3D" id="2.40.70.10">
    <property type="entry name" value="Acid Proteases"/>
    <property type="match status" value="1"/>
</dbReference>
<reference evidence="2 3" key="1">
    <citation type="journal article" date="2022" name="G3 (Bethesda)">
        <title>Whole-genome sequence and methylome profiling of the almond [Prunus dulcis (Mill.) D.A. Webb] cultivar 'Nonpareil'.</title>
        <authorList>
            <person name="D'Amico-Willman K.M."/>
            <person name="Ouma W.Z."/>
            <person name="Meulia T."/>
            <person name="Sideli G.M."/>
            <person name="Gradziel T.M."/>
            <person name="Fresnedo-Ramirez J."/>
        </authorList>
    </citation>
    <scope>NUCLEOTIDE SEQUENCE [LARGE SCALE GENOMIC DNA]</scope>
    <source>
        <strain evidence="2">Clone GOH B32 T37-40</strain>
    </source>
</reference>
<feature type="signal peptide" evidence="1">
    <location>
        <begin position="1"/>
        <end position="18"/>
    </location>
</feature>
<sequence>MVITFLLLFEALPGQPNSKDEDMFDEVESMVQMSEPKEIKVPKLEEKVPKKVCYEMPTKRMASHLKRLYVGAHFDGIPVSKVLVDTGATVNILLASIMKKLKKGLDELIPTETTVSGFMVDTTTSKGIIPLQVIVGQKVRVTVFFVVETTVHFNALLEQVWIHISMCVPSSLHQFLQLRHEDGSVEMVRADSQPFMASANVVAERVAKHGSTTHLVEFLQEGQEDDALDIEEVELALTQMDDSKAEVQVPLLEIHLGMKEDHRAIYFSGLMEPELQTKMEELLR</sequence>
<dbReference type="AlphaFoldDB" id="A0AAD4W8Y2"/>
<evidence type="ECO:0000313" key="3">
    <source>
        <dbReference type="Proteomes" id="UP001054821"/>
    </source>
</evidence>
<dbReference type="InterPro" id="IPR001969">
    <property type="entry name" value="Aspartic_peptidase_AS"/>
</dbReference>
<dbReference type="CDD" id="cd00303">
    <property type="entry name" value="retropepsin_like"/>
    <property type="match status" value="1"/>
</dbReference>
<keyword evidence="3" id="KW-1185">Reference proteome</keyword>
<dbReference type="PANTHER" id="PTHR33240">
    <property type="entry name" value="OS08G0508500 PROTEIN"/>
    <property type="match status" value="1"/>
</dbReference>
<dbReference type="EMBL" id="JAJFAZ020000003">
    <property type="protein sequence ID" value="KAI5338999.1"/>
    <property type="molecule type" value="Genomic_DNA"/>
</dbReference>
<dbReference type="GO" id="GO:0006508">
    <property type="term" value="P:proteolysis"/>
    <property type="evidence" value="ECO:0007669"/>
    <property type="project" value="InterPro"/>
</dbReference>
<evidence type="ECO:0000313" key="2">
    <source>
        <dbReference type="EMBL" id="KAI5338999.1"/>
    </source>
</evidence>
<organism evidence="2 3">
    <name type="scientific">Prunus dulcis</name>
    <name type="common">Almond</name>
    <name type="synonym">Amygdalus dulcis</name>
    <dbReference type="NCBI Taxonomy" id="3755"/>
    <lineage>
        <taxon>Eukaryota</taxon>
        <taxon>Viridiplantae</taxon>
        <taxon>Streptophyta</taxon>
        <taxon>Embryophyta</taxon>
        <taxon>Tracheophyta</taxon>
        <taxon>Spermatophyta</taxon>
        <taxon>Magnoliopsida</taxon>
        <taxon>eudicotyledons</taxon>
        <taxon>Gunneridae</taxon>
        <taxon>Pentapetalae</taxon>
        <taxon>rosids</taxon>
        <taxon>fabids</taxon>
        <taxon>Rosales</taxon>
        <taxon>Rosaceae</taxon>
        <taxon>Amygdaloideae</taxon>
        <taxon>Amygdaleae</taxon>
        <taxon>Prunus</taxon>
    </lineage>
</organism>
<dbReference type="PANTHER" id="PTHR33240:SF15">
    <property type="entry name" value="GAG-PRO-LIKE PROTEIN"/>
    <property type="match status" value="1"/>
</dbReference>
<feature type="chain" id="PRO_5042162761" description="Aspartic peptidase DDI1-type domain-containing protein" evidence="1">
    <location>
        <begin position="19"/>
        <end position="284"/>
    </location>
</feature>
<dbReference type="GO" id="GO:0004190">
    <property type="term" value="F:aspartic-type endopeptidase activity"/>
    <property type="evidence" value="ECO:0007669"/>
    <property type="project" value="InterPro"/>
</dbReference>
<proteinExistence type="predicted"/>
<accession>A0AAD4W8Y2</accession>
<comment type="caution">
    <text evidence="2">The sequence shown here is derived from an EMBL/GenBank/DDBJ whole genome shotgun (WGS) entry which is preliminary data.</text>
</comment>
<dbReference type="InterPro" id="IPR021109">
    <property type="entry name" value="Peptidase_aspartic_dom_sf"/>
</dbReference>
<keyword evidence="1" id="KW-0732">Signal</keyword>
<evidence type="ECO:0000256" key="1">
    <source>
        <dbReference type="SAM" id="SignalP"/>
    </source>
</evidence>
<gene>
    <name evidence="2" type="ORF">L3X38_018271</name>
</gene>
<evidence type="ECO:0008006" key="4">
    <source>
        <dbReference type="Google" id="ProtNLM"/>
    </source>
</evidence>
<name>A0AAD4W8Y2_PRUDU</name>